<dbReference type="Proteomes" id="UP000183275">
    <property type="component" value="Unassembled WGS sequence"/>
</dbReference>
<evidence type="ECO:0000313" key="3">
    <source>
        <dbReference type="Proteomes" id="UP000183275"/>
    </source>
</evidence>
<dbReference type="RefSeq" id="WP_074854752.1">
    <property type="nucleotide sequence ID" value="NZ_FOIS01000003.1"/>
</dbReference>
<accession>A0A1I0PLK5</accession>
<protein>
    <recommendedName>
        <fullName evidence="1">Halobacterial output domain-containing protein</fullName>
    </recommendedName>
</protein>
<dbReference type="InterPro" id="IPR040624">
    <property type="entry name" value="HalOD1"/>
</dbReference>
<gene>
    <name evidence="2" type="ORF">SAMN05216285_2698</name>
</gene>
<keyword evidence="3" id="KW-1185">Reference proteome</keyword>
<evidence type="ECO:0000313" key="2">
    <source>
        <dbReference type="EMBL" id="SEW15203.1"/>
    </source>
</evidence>
<dbReference type="Pfam" id="PF18545">
    <property type="entry name" value="HalOD1"/>
    <property type="match status" value="1"/>
</dbReference>
<feature type="domain" description="Halobacterial output" evidence="1">
    <location>
        <begin position="12"/>
        <end position="79"/>
    </location>
</feature>
<dbReference type="AlphaFoldDB" id="A0A1I0PLK5"/>
<proteinExistence type="predicted"/>
<evidence type="ECO:0000259" key="1">
    <source>
        <dbReference type="Pfam" id="PF18545"/>
    </source>
</evidence>
<sequence length="102" mass="10800">MNSFESTSVPTETSLSMTVINLVADADDTDPVELAPLYDTIDPDLLDSLVDSPGFSSLEFTYHGYTVAVGEVNGEIEVEIADANAPIDDAAEPDLVDTESST</sequence>
<reference evidence="3" key="1">
    <citation type="submission" date="2016-10" db="EMBL/GenBank/DDBJ databases">
        <authorList>
            <person name="Varghese N."/>
        </authorList>
    </citation>
    <scope>NUCLEOTIDE SEQUENCE [LARGE SCALE GENOMIC DNA]</scope>
    <source>
        <strain evidence="3">CGMCC 1.12284</strain>
    </source>
</reference>
<organism evidence="2 3">
    <name type="scientific">Natrinema salifodinae</name>
    <dbReference type="NCBI Taxonomy" id="1202768"/>
    <lineage>
        <taxon>Archaea</taxon>
        <taxon>Methanobacteriati</taxon>
        <taxon>Methanobacteriota</taxon>
        <taxon>Stenosarchaea group</taxon>
        <taxon>Halobacteria</taxon>
        <taxon>Halobacteriales</taxon>
        <taxon>Natrialbaceae</taxon>
        <taxon>Natrinema</taxon>
    </lineage>
</organism>
<dbReference type="OrthoDB" id="271604at2157"/>
<dbReference type="eggNOG" id="arCOG08928">
    <property type="taxonomic scope" value="Archaea"/>
</dbReference>
<name>A0A1I0PLK5_9EURY</name>
<dbReference type="EMBL" id="FOIS01000003">
    <property type="protein sequence ID" value="SEW15203.1"/>
    <property type="molecule type" value="Genomic_DNA"/>
</dbReference>